<proteinExistence type="predicted"/>
<evidence type="ECO:0000313" key="2">
    <source>
        <dbReference type="Proteomes" id="UP000247973"/>
    </source>
</evidence>
<dbReference type="AlphaFoldDB" id="A0A2V3PLW2"/>
<reference evidence="1 2" key="1">
    <citation type="submission" date="2018-03" db="EMBL/GenBank/DDBJ databases">
        <title>Genomic Encyclopedia of Archaeal and Bacterial Type Strains, Phase II (KMG-II): from individual species to whole genera.</title>
        <authorList>
            <person name="Goeker M."/>
        </authorList>
    </citation>
    <scope>NUCLEOTIDE SEQUENCE [LARGE SCALE GENOMIC DNA]</scope>
    <source>
        <strain evidence="1 2">DSM 100214</strain>
    </source>
</reference>
<dbReference type="Proteomes" id="UP000247973">
    <property type="component" value="Unassembled WGS sequence"/>
</dbReference>
<dbReference type="RefSeq" id="WP_262509960.1">
    <property type="nucleotide sequence ID" value="NZ_QICL01000020.1"/>
</dbReference>
<name>A0A2V3PLW2_9BACT</name>
<keyword evidence="2" id="KW-1185">Reference proteome</keyword>
<organism evidence="1 2">
    <name type="scientific">Dysgonomonas alginatilytica</name>
    <dbReference type="NCBI Taxonomy" id="1605892"/>
    <lineage>
        <taxon>Bacteria</taxon>
        <taxon>Pseudomonadati</taxon>
        <taxon>Bacteroidota</taxon>
        <taxon>Bacteroidia</taxon>
        <taxon>Bacteroidales</taxon>
        <taxon>Dysgonomonadaceae</taxon>
        <taxon>Dysgonomonas</taxon>
    </lineage>
</organism>
<gene>
    <name evidence="1" type="ORF">CLV62_12034</name>
</gene>
<evidence type="ECO:0000313" key="1">
    <source>
        <dbReference type="EMBL" id="PXV62346.1"/>
    </source>
</evidence>
<comment type="caution">
    <text evidence="1">The sequence shown here is derived from an EMBL/GenBank/DDBJ whole genome shotgun (WGS) entry which is preliminary data.</text>
</comment>
<protein>
    <submittedName>
        <fullName evidence="1">Uncharacterized protein</fullName>
    </submittedName>
</protein>
<dbReference type="EMBL" id="QICL01000020">
    <property type="protein sequence ID" value="PXV62346.1"/>
    <property type="molecule type" value="Genomic_DNA"/>
</dbReference>
<accession>A0A2V3PLW2</accession>
<sequence>MKAQKRIIILLNADIEDVLTFSNPQIAERTYHTLLKSNNRV</sequence>